<gene>
    <name evidence="1" type="ORF">SARC_10085</name>
</gene>
<reference evidence="1 2" key="1">
    <citation type="submission" date="2011-02" db="EMBL/GenBank/DDBJ databases">
        <title>The Genome Sequence of Sphaeroforma arctica JP610.</title>
        <authorList>
            <consortium name="The Broad Institute Genome Sequencing Platform"/>
            <person name="Russ C."/>
            <person name="Cuomo C."/>
            <person name="Young S.K."/>
            <person name="Zeng Q."/>
            <person name="Gargeya S."/>
            <person name="Alvarado L."/>
            <person name="Berlin A."/>
            <person name="Chapman S.B."/>
            <person name="Chen Z."/>
            <person name="Freedman E."/>
            <person name="Gellesch M."/>
            <person name="Goldberg J."/>
            <person name="Griggs A."/>
            <person name="Gujja S."/>
            <person name="Heilman E."/>
            <person name="Heiman D."/>
            <person name="Howarth C."/>
            <person name="Mehta T."/>
            <person name="Neiman D."/>
            <person name="Pearson M."/>
            <person name="Roberts A."/>
            <person name="Saif S."/>
            <person name="Shea T."/>
            <person name="Shenoy N."/>
            <person name="Sisk P."/>
            <person name="Stolte C."/>
            <person name="Sykes S."/>
            <person name="White J."/>
            <person name="Yandava C."/>
            <person name="Burger G."/>
            <person name="Gray M.W."/>
            <person name="Holland P.W.H."/>
            <person name="King N."/>
            <person name="Lang F.B.F."/>
            <person name="Roger A.J."/>
            <person name="Ruiz-Trillo I."/>
            <person name="Haas B."/>
            <person name="Nusbaum C."/>
            <person name="Birren B."/>
        </authorList>
    </citation>
    <scope>NUCLEOTIDE SEQUENCE [LARGE SCALE GENOMIC DNA]</scope>
    <source>
        <strain evidence="1 2">JP610</strain>
    </source>
</reference>
<evidence type="ECO:0000313" key="2">
    <source>
        <dbReference type="Proteomes" id="UP000054560"/>
    </source>
</evidence>
<sequence length="212" mass="25283">MLDEQAGGEHPHVELFDYQDLQLYLPEYLEEDNGYVGDVKRRTVREITDYQIWRQAWKNYIVGLLMHRESLRGELKVYEHKIREYNNQFSWCTVYNYDMEFRTLVMEGKVQSFTHVNVELYEKWFIIPQGRVQRTLDSIKNRKLPAHVFTVADIPEALGISRQRGWVIWVVADTLHRIDDTLNGCLVQKMLKVPMLRTLWLSHEKSRIGIRA</sequence>
<dbReference type="EMBL" id="KQ242728">
    <property type="protein sequence ID" value="KNC77451.1"/>
    <property type="molecule type" value="Genomic_DNA"/>
</dbReference>
<dbReference type="Proteomes" id="UP000054560">
    <property type="component" value="Unassembled WGS sequence"/>
</dbReference>
<organism evidence="1 2">
    <name type="scientific">Sphaeroforma arctica JP610</name>
    <dbReference type="NCBI Taxonomy" id="667725"/>
    <lineage>
        <taxon>Eukaryota</taxon>
        <taxon>Ichthyosporea</taxon>
        <taxon>Ichthyophonida</taxon>
        <taxon>Sphaeroforma</taxon>
    </lineage>
</organism>
<name>A0A0L0FLU2_9EUKA</name>
<dbReference type="AlphaFoldDB" id="A0A0L0FLU2"/>
<evidence type="ECO:0000313" key="1">
    <source>
        <dbReference type="EMBL" id="KNC77451.1"/>
    </source>
</evidence>
<protein>
    <submittedName>
        <fullName evidence="1">Uncharacterized protein</fullName>
    </submittedName>
</protein>
<proteinExistence type="predicted"/>
<accession>A0A0L0FLU2</accession>
<dbReference type="GeneID" id="25910589"/>
<keyword evidence="2" id="KW-1185">Reference proteome</keyword>
<dbReference type="RefSeq" id="XP_014151353.1">
    <property type="nucleotide sequence ID" value="XM_014295878.1"/>
</dbReference>